<evidence type="ECO:0000313" key="2">
    <source>
        <dbReference type="EMBL" id="CDJ58782.1"/>
    </source>
</evidence>
<dbReference type="GeneID" id="25335771"/>
<dbReference type="OMA" id="MCNISAR"/>
<feature type="region of interest" description="Disordered" evidence="1">
    <location>
        <begin position="168"/>
        <end position="209"/>
    </location>
</feature>
<proteinExistence type="predicted"/>
<dbReference type="Gene3D" id="3.90.640.70">
    <property type="match status" value="3"/>
</dbReference>
<organism evidence="2 3">
    <name type="scientific">Eimeria maxima</name>
    <name type="common">Coccidian parasite</name>
    <dbReference type="NCBI Taxonomy" id="5804"/>
    <lineage>
        <taxon>Eukaryota</taxon>
        <taxon>Sar</taxon>
        <taxon>Alveolata</taxon>
        <taxon>Apicomplexa</taxon>
        <taxon>Conoidasida</taxon>
        <taxon>Coccidia</taxon>
        <taxon>Eucoccidiorida</taxon>
        <taxon>Eimeriorina</taxon>
        <taxon>Eimeriidae</taxon>
        <taxon>Eimeria</taxon>
    </lineage>
</organism>
<protein>
    <recommendedName>
        <fullName evidence="4">Microneme protein 3</fullName>
    </recommendedName>
</protein>
<sequence length="324" mass="34296">QDALDFDMSGDGCVDNCGNLISCRGAVNGTSSKHLSRGNEISSVILGDKELYCTESPDSLDSVENPALSKLQGALDGFCAEEGRRACGQGLNAYCNADMFARFDVGTASQQNKEWRCYVKESLDFGMSGEGCVDDCGNVTSCLGAVNGTSTTHLTRDAQVRELIQKKKSVGCTQQGETGSEAPAPGREPEVPAGVPGTETAGKGLKVPPRVPGTGHLQHVLDSQCMVEVAKLCIADESKCDYAVARRVGSRWDCYLYGALDDSHSTDACTDDCGNAITCPGVPKAGDTSVTENSDLNAMAQQFSEATCKMSEKQELRGIHAHQQ</sequence>
<accession>U6M3H0</accession>
<evidence type="ECO:0000256" key="1">
    <source>
        <dbReference type="SAM" id="MobiDB-lite"/>
    </source>
</evidence>
<dbReference type="OrthoDB" id="328597at2759"/>
<reference evidence="2" key="2">
    <citation type="submission" date="2013-10" db="EMBL/GenBank/DDBJ databases">
        <authorList>
            <person name="Aslett M."/>
        </authorList>
    </citation>
    <scope>NUCLEOTIDE SEQUENCE [LARGE SCALE GENOMIC DNA]</scope>
    <source>
        <strain evidence="2">Weybridge</strain>
    </source>
</reference>
<gene>
    <name evidence="2" type="ORF">EMWEY_00017850</name>
</gene>
<dbReference type="Pfam" id="PF10564">
    <property type="entry name" value="MAR_sialic_bdg"/>
    <property type="match status" value="3"/>
</dbReference>
<reference evidence="2" key="1">
    <citation type="submission" date="2013-10" db="EMBL/GenBank/DDBJ databases">
        <title>Genomic analysis of the causative agents of coccidiosis in chickens.</title>
        <authorList>
            <person name="Reid A.J."/>
            <person name="Blake D."/>
            <person name="Billington K."/>
            <person name="Browne H."/>
            <person name="Dunn M."/>
            <person name="Hung S."/>
            <person name="Kawahara F."/>
            <person name="Miranda-Saavedra D."/>
            <person name="Mourier T."/>
            <person name="Nagra H."/>
            <person name="Otto T.D."/>
            <person name="Rawlings N."/>
            <person name="Sanchez A."/>
            <person name="Sanders M."/>
            <person name="Subramaniam C."/>
            <person name="Tay Y."/>
            <person name="Dear P."/>
            <person name="Doerig C."/>
            <person name="Gruber A."/>
            <person name="Parkinson J."/>
            <person name="Shirley M."/>
            <person name="Wan K.L."/>
            <person name="Berriman M."/>
            <person name="Tomley F."/>
            <person name="Pain A."/>
        </authorList>
    </citation>
    <scope>NUCLEOTIDE SEQUENCE [LARGE SCALE GENOMIC DNA]</scope>
    <source>
        <strain evidence="2">Weybridge</strain>
    </source>
</reference>
<dbReference type="EMBL" id="HG719840">
    <property type="protein sequence ID" value="CDJ58782.1"/>
    <property type="molecule type" value="Genomic_DNA"/>
</dbReference>
<feature type="non-terminal residue" evidence="2">
    <location>
        <position position="1"/>
    </location>
</feature>
<dbReference type="RefSeq" id="XP_013335430.1">
    <property type="nucleotide sequence ID" value="XM_013479976.1"/>
</dbReference>
<dbReference type="Proteomes" id="UP000030763">
    <property type="component" value="Unassembled WGS sequence"/>
</dbReference>
<dbReference type="AlphaFoldDB" id="U6M3H0"/>
<name>U6M3H0_EIMMA</name>
<evidence type="ECO:0000313" key="3">
    <source>
        <dbReference type="Proteomes" id="UP000030763"/>
    </source>
</evidence>
<dbReference type="InterPro" id="IPR019562">
    <property type="entry name" value="Micronemal-adhesive-rpt_sia-bd"/>
</dbReference>
<evidence type="ECO:0008006" key="4">
    <source>
        <dbReference type="Google" id="ProtNLM"/>
    </source>
</evidence>
<dbReference type="VEuPathDB" id="ToxoDB:EMWEY_00017850"/>
<keyword evidence="3" id="KW-1185">Reference proteome</keyword>